<evidence type="ECO:0000259" key="1">
    <source>
        <dbReference type="Pfam" id="PF06527"/>
    </source>
</evidence>
<feature type="domain" description="TniQ" evidence="1">
    <location>
        <begin position="7"/>
        <end position="156"/>
    </location>
</feature>
<sequence length="510" mass="57566">MASVLNFPTPLPDETITSLVTRYHQISGGVGVRRTLTDLFGSVTRSYASDLPCYLSRLEASSGFGGLADSHTLLPYFEPFLSPGIARRARQLMQSAQSDGLKMTLGITAAGFERFRVRQYCPRCVAVDVSVHGVSYWHVGHQATGVHVCPVHHCSLQRVLSDPRFGYFNQFFLPSDVIRLRGREEIESAPTAYFCRLAKLADIVDWGRSHPRAISSLLQARYLLFVLDRAGYISRGRVRAGMLAEHFLEATELYPPRDEFCRLFELHGEKVVWPFNLLRARASSHHPIFFYVFLNSFGVDLQCLIQDDAESVKFCPAPLLKAVSQASPAPHFELVARRQSFTTSYAIGPAKKAQNYTWLYRHDRAWLRNYISCHAKRLAVNDNIDWDGRDRELVARLSRALDDLYALPGRPVLISLAALCRVLSVPPDAFRQQRKLPRSTAFIKACLESRHDHQLRKLHWAARFLAMKNVNITRSSLFRQANIRVLHLAESEVASIIVGATGIHSGHEIV</sequence>
<dbReference type="Pfam" id="PF06527">
    <property type="entry name" value="TniQ"/>
    <property type="match status" value="1"/>
</dbReference>
<evidence type="ECO:0000259" key="2">
    <source>
        <dbReference type="Pfam" id="PF15978"/>
    </source>
</evidence>
<accession>A0A7S9L825</accession>
<evidence type="ECO:0000313" key="3">
    <source>
        <dbReference type="EMBL" id="QPH49138.1"/>
    </source>
</evidence>
<organism evidence="3 4">
    <name type="scientific">Pseudomonas fulva</name>
    <dbReference type="NCBI Taxonomy" id="47880"/>
    <lineage>
        <taxon>Bacteria</taxon>
        <taxon>Pseudomonadati</taxon>
        <taxon>Pseudomonadota</taxon>
        <taxon>Gammaproteobacteria</taxon>
        <taxon>Pseudomonadales</taxon>
        <taxon>Pseudomonadaceae</taxon>
        <taxon>Pseudomonas</taxon>
    </lineage>
</organism>
<name>A0A7S9L825_9PSED</name>
<gene>
    <name evidence="3" type="ORF">IZU98_22730</name>
</gene>
<evidence type="ECO:0000313" key="4">
    <source>
        <dbReference type="Proteomes" id="UP000594430"/>
    </source>
</evidence>
<feature type="domain" description="Transposon Tn7 transposition protein TnsD C-terminal" evidence="2">
    <location>
        <begin position="352"/>
        <end position="443"/>
    </location>
</feature>
<dbReference type="Proteomes" id="UP000594430">
    <property type="component" value="Chromosome"/>
</dbReference>
<dbReference type="Pfam" id="PF15978">
    <property type="entry name" value="TnsD"/>
    <property type="match status" value="1"/>
</dbReference>
<dbReference type="RefSeq" id="WP_100852558.1">
    <property type="nucleotide sequence ID" value="NZ_CP064943.1"/>
</dbReference>
<reference evidence="3 4" key="1">
    <citation type="submission" date="2020-11" db="EMBL/GenBank/DDBJ databases">
        <title>Pseudomonas fulva producing VIM-24.</title>
        <authorList>
            <person name="Liu S."/>
        </authorList>
    </citation>
    <scope>NUCLEOTIDE SEQUENCE [LARGE SCALE GENOMIC DNA]</scope>
    <source>
        <strain evidence="3 4">ZDHY414</strain>
    </source>
</reference>
<dbReference type="EMBL" id="CP064946">
    <property type="protein sequence ID" value="QPH49138.1"/>
    <property type="molecule type" value="Genomic_DNA"/>
</dbReference>
<dbReference type="InterPro" id="IPR009492">
    <property type="entry name" value="TniQ"/>
</dbReference>
<proteinExistence type="predicted"/>
<dbReference type="InterPro" id="IPR032750">
    <property type="entry name" value="TnsD_C"/>
</dbReference>
<dbReference type="GeneID" id="97012326"/>
<protein>
    <submittedName>
        <fullName evidence="3">TniQ family protein</fullName>
    </submittedName>
</protein>
<dbReference type="AlphaFoldDB" id="A0A7S9L825"/>